<reference evidence="2 3" key="1">
    <citation type="submission" date="2017-09" db="EMBL/GenBank/DDBJ databases">
        <title>The Catabolism of 3,6-Dichlorosalicylic acid is Initiated by the Cytochrome P450 Monooxygenase DsmABC in Rhizorhabdus dicambivorans Ndbn-20.</title>
        <authorList>
            <person name="Na L."/>
        </authorList>
    </citation>
    <scope>NUCLEOTIDE SEQUENCE [LARGE SCALE GENOMIC DNA]</scope>
    <source>
        <strain evidence="2 3">Ndbn-20m</strain>
    </source>
</reference>
<feature type="transmembrane region" description="Helical" evidence="1">
    <location>
        <begin position="81"/>
        <end position="104"/>
    </location>
</feature>
<keyword evidence="1" id="KW-1133">Transmembrane helix</keyword>
<keyword evidence="3" id="KW-1185">Reference proteome</keyword>
<dbReference type="AlphaFoldDB" id="A0A2A4G0C8"/>
<dbReference type="EMBL" id="NWUF01000001">
    <property type="protein sequence ID" value="PCE44185.1"/>
    <property type="molecule type" value="Genomic_DNA"/>
</dbReference>
<feature type="transmembrane region" description="Helical" evidence="1">
    <location>
        <begin position="351"/>
        <end position="374"/>
    </location>
</feature>
<feature type="transmembrane region" description="Helical" evidence="1">
    <location>
        <begin position="194"/>
        <end position="212"/>
    </location>
</feature>
<feature type="transmembrane region" description="Helical" evidence="1">
    <location>
        <begin position="116"/>
        <end position="137"/>
    </location>
</feature>
<accession>A0A2A4G0C8</accession>
<evidence type="ECO:0000256" key="1">
    <source>
        <dbReference type="SAM" id="Phobius"/>
    </source>
</evidence>
<comment type="caution">
    <text evidence="2">The sequence shown here is derived from an EMBL/GenBank/DDBJ whole genome shotgun (WGS) entry which is preliminary data.</text>
</comment>
<dbReference type="KEGG" id="rdi:CMV14_11290"/>
<organism evidence="2 3">
    <name type="scientific">Rhizorhabdus dicambivorans</name>
    <dbReference type="NCBI Taxonomy" id="1850238"/>
    <lineage>
        <taxon>Bacteria</taxon>
        <taxon>Pseudomonadati</taxon>
        <taxon>Pseudomonadota</taxon>
        <taxon>Alphaproteobacteria</taxon>
        <taxon>Sphingomonadales</taxon>
        <taxon>Sphingomonadaceae</taxon>
        <taxon>Rhizorhabdus</taxon>
    </lineage>
</organism>
<proteinExistence type="predicted"/>
<protein>
    <recommendedName>
        <fullName evidence="4">Glycosyltransferase RgtA/B/C/D-like domain-containing protein</fullName>
    </recommendedName>
</protein>
<feature type="transmembrane region" description="Helical" evidence="1">
    <location>
        <begin position="219"/>
        <end position="237"/>
    </location>
</feature>
<feature type="transmembrane region" description="Helical" evidence="1">
    <location>
        <begin position="325"/>
        <end position="344"/>
    </location>
</feature>
<evidence type="ECO:0008006" key="4">
    <source>
        <dbReference type="Google" id="ProtNLM"/>
    </source>
</evidence>
<gene>
    <name evidence="2" type="ORF">COO09_00675</name>
</gene>
<feature type="transmembrane region" description="Helical" evidence="1">
    <location>
        <begin position="257"/>
        <end position="283"/>
    </location>
</feature>
<keyword evidence="1" id="KW-0812">Transmembrane</keyword>
<evidence type="ECO:0000313" key="2">
    <source>
        <dbReference type="EMBL" id="PCE44185.1"/>
    </source>
</evidence>
<keyword evidence="1" id="KW-0472">Membrane</keyword>
<evidence type="ECO:0000313" key="3">
    <source>
        <dbReference type="Proteomes" id="UP000218934"/>
    </source>
</evidence>
<dbReference type="RefSeq" id="WP_066958992.1">
    <property type="nucleotide sequence ID" value="NZ_CP023449.1"/>
</dbReference>
<dbReference type="OrthoDB" id="7531799at2"/>
<feature type="transmembrane region" description="Helical" evidence="1">
    <location>
        <begin position="295"/>
        <end position="313"/>
    </location>
</feature>
<sequence>MMGDETEARPGSLGIAAAVALAIVSTALAAAALLEGPSLDDYWTLWLSNPAIPIERLANTHWIQDIRPPLFDAWASLLSRIGLTSIPIARLVSNLPALILLVYATRRFSKRLPEHGPFHAIFLLLMLSTPATAQAFGVYRGDFWQLCAFSVQVMLARHVMLVQQDYRGRDDGRLALIAMPATFLAITLDYGGALFGGVIAMVTMLAAIARGLRRWTRSLLIVTVAAVATVVYMISWQNSAWVSSFDLFQNWIEMGSGSTFTIVFALLFGTILHNPIAVAGAWLGRQRWNKGDIGFAALLAIALAASLLAVTQIDAQRRLVTSSNTADIAVMVAALIAIAGNLIADRKMWMTALSVVAAVATIVAVTGNSLGGAWQTGAKQLSRMAQDCPGAPIYAASGWRLDDGSGSRAARREEPVFTLGYRRLGAAHGFDPIILHPDKPLAVAPGRCPVLIWIEQVPATKRIRKEKLLGQIGITGLDKAKLELIRTKSGLIVRAER</sequence>
<dbReference type="Proteomes" id="UP000218934">
    <property type="component" value="Unassembled WGS sequence"/>
</dbReference>
<name>A0A2A4G0C8_9SPHN</name>